<organism evidence="1">
    <name type="scientific">Ralstonia solanacearum</name>
    <name type="common">Pseudomonas solanacearum</name>
    <dbReference type="NCBI Taxonomy" id="305"/>
    <lineage>
        <taxon>Bacteria</taxon>
        <taxon>Pseudomonadati</taxon>
        <taxon>Pseudomonadota</taxon>
        <taxon>Betaproteobacteria</taxon>
        <taxon>Burkholderiales</taxon>
        <taxon>Burkholderiaceae</taxon>
        <taxon>Ralstonia</taxon>
        <taxon>Ralstonia solanacearum species complex</taxon>
    </lineage>
</organism>
<name>A0A0S4X415_RALSL</name>
<gene>
    <name evidence="1" type="ORF">RUN215_v1_2290004</name>
</gene>
<reference evidence="1" key="1">
    <citation type="submission" date="2015-10" db="EMBL/GenBank/DDBJ databases">
        <authorList>
            <person name="Gilbert D.G."/>
        </authorList>
    </citation>
    <scope>NUCLEOTIDE SEQUENCE</scope>
    <source>
        <strain evidence="1">Phyl III-seqv23</strain>
    </source>
</reference>
<dbReference type="AlphaFoldDB" id="A0A0S4X415"/>
<accession>A0A0S4X415</accession>
<protein>
    <submittedName>
        <fullName evidence="1">Uncharacterized protein</fullName>
    </submittedName>
</protein>
<evidence type="ECO:0000313" key="1">
    <source>
        <dbReference type="EMBL" id="CUV58481.1"/>
    </source>
</evidence>
<dbReference type="EMBL" id="LN899820">
    <property type="protein sequence ID" value="CUV58481.1"/>
    <property type="molecule type" value="Genomic_DNA"/>
</dbReference>
<sequence>MLVLCWCVRGSTASRTDGVEAMTYPEALHAVPASWGVAPREAVEGVWNQRVPKLATVAVNVAPQEVLCPSKAMGTPPTVKCSSPSMMTQS</sequence>
<proteinExistence type="predicted"/>